<dbReference type="Gene3D" id="2.60.40.4070">
    <property type="match status" value="1"/>
</dbReference>
<dbReference type="AlphaFoldDB" id="A0A2H0CH84"/>
<dbReference type="InterPro" id="IPR026444">
    <property type="entry name" value="Secre_tail"/>
</dbReference>
<evidence type="ECO:0000313" key="2">
    <source>
        <dbReference type="EMBL" id="PIP69109.1"/>
    </source>
</evidence>
<dbReference type="Proteomes" id="UP000229176">
    <property type="component" value="Unassembled WGS sequence"/>
</dbReference>
<reference evidence="2 3" key="1">
    <citation type="submission" date="2017-09" db="EMBL/GenBank/DDBJ databases">
        <title>Depth-based differentiation of microbial function through sediment-hosted aquifers and enrichment of novel symbionts in the deep terrestrial subsurface.</title>
        <authorList>
            <person name="Probst A.J."/>
            <person name="Ladd B."/>
            <person name="Jarett J.K."/>
            <person name="Geller-Mcgrath D.E."/>
            <person name="Sieber C.M."/>
            <person name="Emerson J.B."/>
            <person name="Anantharaman K."/>
            <person name="Thomas B.C."/>
            <person name="Malmstrom R."/>
            <person name="Stieglmeier M."/>
            <person name="Klingl A."/>
            <person name="Woyke T."/>
            <person name="Ryan C.M."/>
            <person name="Banfield J.F."/>
        </authorList>
    </citation>
    <scope>NUCLEOTIDE SEQUENCE [LARGE SCALE GENOMIC DNA]</scope>
    <source>
        <strain evidence="2">CG22_combo_CG10-13_8_21_14_all_32_8</strain>
    </source>
</reference>
<dbReference type="Pfam" id="PF18962">
    <property type="entry name" value="Por_Secre_tail"/>
    <property type="match status" value="1"/>
</dbReference>
<dbReference type="EMBL" id="PCTI01000013">
    <property type="protein sequence ID" value="PIP69109.1"/>
    <property type="molecule type" value="Genomic_DNA"/>
</dbReference>
<evidence type="ECO:0000259" key="1">
    <source>
        <dbReference type="Pfam" id="PF18962"/>
    </source>
</evidence>
<accession>A0A2H0CH84</accession>
<name>A0A2H0CH84_9BACT</name>
<feature type="domain" description="Secretion system C-terminal sorting" evidence="1">
    <location>
        <begin position="110"/>
        <end position="185"/>
    </location>
</feature>
<dbReference type="NCBIfam" id="TIGR04183">
    <property type="entry name" value="Por_Secre_tail"/>
    <property type="match status" value="1"/>
</dbReference>
<organism evidence="2 3">
    <name type="scientific">Candidatus Nomurabacteria bacterium CG22_combo_CG10-13_8_21_14_all_32_8</name>
    <dbReference type="NCBI Taxonomy" id="1974732"/>
    <lineage>
        <taxon>Bacteria</taxon>
        <taxon>Candidatus Nomuraibacteriota</taxon>
    </lineage>
</organism>
<sequence>MLLEWRLSNNKWGLFSNDTITNGDLVGLGNLNNISLPANNNSMFKKMENKIYFAGSNAIIPGNPILVTTVPITLTGTVNEGRPISVSISSPTDVEENETIPTEFALSQNYPNPFNPSTTINYKIPTNYFVNLKIYDILGNEIAILVNEEKTAGSYSVNFNATNLPSGTYIYKITAGNFIETKKMVLMK</sequence>
<protein>
    <recommendedName>
        <fullName evidence="1">Secretion system C-terminal sorting domain-containing protein</fullName>
    </recommendedName>
</protein>
<gene>
    <name evidence="2" type="ORF">COW91_01135</name>
</gene>
<comment type="caution">
    <text evidence="2">The sequence shown here is derived from an EMBL/GenBank/DDBJ whole genome shotgun (WGS) entry which is preliminary data.</text>
</comment>
<proteinExistence type="predicted"/>
<evidence type="ECO:0000313" key="3">
    <source>
        <dbReference type="Proteomes" id="UP000229176"/>
    </source>
</evidence>